<dbReference type="SUPFAM" id="SSF48208">
    <property type="entry name" value="Six-hairpin glycosidases"/>
    <property type="match status" value="1"/>
</dbReference>
<organism evidence="5 6">
    <name type="scientific">Trichosporon asahii var. asahii (strain ATCC 90039 / CBS 2479 / JCM 2466 / KCTC 7840 / NBRC 103889/ NCYC 2677 / UAMH 7654)</name>
    <name type="common">Yeast</name>
    <dbReference type="NCBI Taxonomy" id="1186058"/>
    <lineage>
        <taxon>Eukaryota</taxon>
        <taxon>Fungi</taxon>
        <taxon>Dikarya</taxon>
        <taxon>Basidiomycota</taxon>
        <taxon>Agaricomycotina</taxon>
        <taxon>Tremellomycetes</taxon>
        <taxon>Trichosporonales</taxon>
        <taxon>Trichosporonaceae</taxon>
        <taxon>Trichosporon</taxon>
    </lineage>
</organism>
<feature type="compositionally biased region" description="Basic residues" evidence="1">
    <location>
        <begin position="1"/>
        <end position="11"/>
    </location>
</feature>
<dbReference type="PANTHER" id="PTHR12143">
    <property type="entry name" value="PEPTIDE N-GLYCANASE PNGASE -RELATED"/>
    <property type="match status" value="1"/>
</dbReference>
<name>J6F488_TRIAS</name>
<evidence type="ECO:0000313" key="5">
    <source>
        <dbReference type="EMBL" id="EJT50047.1"/>
    </source>
</evidence>
<feature type="transmembrane region" description="Helical" evidence="2">
    <location>
        <begin position="44"/>
        <end position="61"/>
    </location>
</feature>
<dbReference type="InterPro" id="IPR041371">
    <property type="entry name" value="GH92_N"/>
</dbReference>
<dbReference type="Gene3D" id="1.20.1050.60">
    <property type="entry name" value="alpha-1,2-mannosidase"/>
    <property type="match status" value="1"/>
</dbReference>
<proteinExistence type="predicted"/>
<dbReference type="EMBL" id="ALBS01000137">
    <property type="protein sequence ID" value="EJT50047.1"/>
    <property type="molecule type" value="Genomic_DNA"/>
</dbReference>
<accession>J6F488</accession>
<keyword evidence="2" id="KW-1133">Transmembrane helix</keyword>
<dbReference type="InterPro" id="IPR008928">
    <property type="entry name" value="6-hairpin_glycosidase_sf"/>
</dbReference>
<dbReference type="InterPro" id="IPR012939">
    <property type="entry name" value="Glyco_hydro_92"/>
</dbReference>
<dbReference type="PANTHER" id="PTHR12143:SF43">
    <property type="entry name" value="PUTATIVE-RELATED"/>
    <property type="match status" value="1"/>
</dbReference>
<dbReference type="InterPro" id="IPR005887">
    <property type="entry name" value="GH92_a_mannosidase_put"/>
</dbReference>
<dbReference type="HOGENOM" id="CLU_003690_2_1_1"/>
<feature type="domain" description="Glycosyl hydrolase family 92 N-terminal" evidence="4">
    <location>
        <begin position="108"/>
        <end position="347"/>
    </location>
</feature>
<feature type="domain" description="Glycosyl hydrolase family 92" evidence="3">
    <location>
        <begin position="353"/>
        <end position="805"/>
    </location>
</feature>
<dbReference type="GO" id="GO:0005634">
    <property type="term" value="C:nucleus"/>
    <property type="evidence" value="ECO:0007669"/>
    <property type="project" value="TreeGrafter"/>
</dbReference>
<dbReference type="Gene3D" id="2.70.98.10">
    <property type="match status" value="1"/>
</dbReference>
<dbReference type="GO" id="GO:0005975">
    <property type="term" value="P:carbohydrate metabolic process"/>
    <property type="evidence" value="ECO:0007669"/>
    <property type="project" value="InterPro"/>
</dbReference>
<comment type="caution">
    <text evidence="5">The sequence shown here is derived from an EMBL/GenBank/DDBJ whole genome shotgun (WGS) entry which is preliminary data.</text>
</comment>
<dbReference type="OrthoDB" id="449263at2759"/>
<dbReference type="NCBIfam" id="TIGR01180">
    <property type="entry name" value="aman2_put"/>
    <property type="match status" value="1"/>
</dbReference>
<gene>
    <name evidence="5" type="ORF">A1Q1_00739</name>
</gene>
<evidence type="ECO:0000259" key="3">
    <source>
        <dbReference type="Pfam" id="PF07971"/>
    </source>
</evidence>
<dbReference type="AlphaFoldDB" id="J6F488"/>
<dbReference type="FunFam" id="1.20.1050.60:FF:000001">
    <property type="entry name" value="Putative alpha-1,2-mannosidase"/>
    <property type="match status" value="1"/>
</dbReference>
<dbReference type="GeneID" id="25984253"/>
<dbReference type="Gene3D" id="3.30.2080.10">
    <property type="entry name" value="GH92 mannosidase domain"/>
    <property type="match status" value="1"/>
</dbReference>
<dbReference type="Proteomes" id="UP000002748">
    <property type="component" value="Unassembled WGS sequence"/>
</dbReference>
<dbReference type="Pfam" id="PF07971">
    <property type="entry name" value="Glyco_hydro_92"/>
    <property type="match status" value="1"/>
</dbReference>
<dbReference type="GO" id="GO:0005829">
    <property type="term" value="C:cytosol"/>
    <property type="evidence" value="ECO:0007669"/>
    <property type="project" value="TreeGrafter"/>
</dbReference>
<feature type="region of interest" description="Disordered" evidence="1">
    <location>
        <begin position="1"/>
        <end position="39"/>
    </location>
</feature>
<evidence type="ECO:0000313" key="6">
    <source>
        <dbReference type="Proteomes" id="UP000002748"/>
    </source>
</evidence>
<reference evidence="5 6" key="1">
    <citation type="journal article" date="2012" name="Eukaryot. Cell">
        <title>Draft genome sequence of CBS 2479, the standard type strain of Trichosporon asahii.</title>
        <authorList>
            <person name="Yang R.Y."/>
            <person name="Li H.T."/>
            <person name="Zhu H."/>
            <person name="Zhou G.P."/>
            <person name="Wang M."/>
            <person name="Wang L."/>
        </authorList>
    </citation>
    <scope>NUCLEOTIDE SEQUENCE [LARGE SCALE GENOMIC DNA]</scope>
    <source>
        <strain evidence="6">ATCC 90039 / CBS 2479 / JCM 2466 / KCTC 7840 / NCYC 2677 / UAMH 7654</strain>
    </source>
</reference>
<protein>
    <submittedName>
        <fullName evidence="5">Alpha-1,2-mannosidase</fullName>
    </submittedName>
</protein>
<dbReference type="Gene3D" id="1.20.1610.10">
    <property type="entry name" value="alpha-1,2-mannosidases domains"/>
    <property type="match status" value="1"/>
</dbReference>
<evidence type="ECO:0000259" key="4">
    <source>
        <dbReference type="Pfam" id="PF17678"/>
    </source>
</evidence>
<evidence type="ECO:0000256" key="1">
    <source>
        <dbReference type="SAM" id="MobiDB-lite"/>
    </source>
</evidence>
<dbReference type="GO" id="GO:0030246">
    <property type="term" value="F:carbohydrate binding"/>
    <property type="evidence" value="ECO:0007669"/>
    <property type="project" value="InterPro"/>
</dbReference>
<dbReference type="InterPro" id="IPR050883">
    <property type="entry name" value="PNGase"/>
</dbReference>
<dbReference type="InterPro" id="IPR014718">
    <property type="entry name" value="GH-type_carb-bd"/>
</dbReference>
<keyword evidence="2" id="KW-0812">Transmembrane</keyword>
<dbReference type="Pfam" id="PF17678">
    <property type="entry name" value="Glyco_hydro_92N"/>
    <property type="match status" value="1"/>
</dbReference>
<keyword evidence="2" id="KW-0472">Membrane</keyword>
<dbReference type="VEuPathDB" id="FungiDB:A1Q1_00739"/>
<dbReference type="KEGG" id="tasa:A1Q1_00739"/>
<dbReference type="GO" id="GO:0000224">
    <property type="term" value="F:peptide-N4-(N-acetyl-beta-glucosaminyl)asparagine amidase activity"/>
    <property type="evidence" value="ECO:0007669"/>
    <property type="project" value="TreeGrafter"/>
</dbReference>
<evidence type="ECO:0000256" key="2">
    <source>
        <dbReference type="SAM" id="Phobius"/>
    </source>
</evidence>
<dbReference type="GO" id="GO:0006516">
    <property type="term" value="P:glycoprotein catabolic process"/>
    <property type="evidence" value="ECO:0007669"/>
    <property type="project" value="TreeGrafter"/>
</dbReference>
<dbReference type="RefSeq" id="XP_014181175.1">
    <property type="nucleotide sequence ID" value="XM_014325700.1"/>
</dbReference>
<sequence length="814" mass="90973">MSKVPTPKRRASPPPRVSETTHLNSPGKGAAPAPAPAPERRKTTATALVYGILLGFLYFAINKYQDGWTLNTVLDGEVKGHAPFDDGRKETAPREFVKPVSDALFHTNVMLGNDGPEPDLSGGMIPAVAPPFAMTRWTPQSRLNYTTLSGFIGTHQPAVWMGESGPVQVHAGIGPVITDFLQRAMPFKRKNEYASANYYSNLLHGYHGDVRAELSASSRVGHLRFTFHPNSHRVDPYVVLDASRRSVFTNDPNNVTYPLGWVRVDTERNEIYGWNDERQDKILLSEEIPAKGFKGYFVARFSEPIAKGGITCNGLPYAGLEAESNLLSGWAIFPRDTKSVDVRIGVSFISIEQARRNIDLEIPDGQSLAKTSRQTREAWAEKLDRLTVSGATPQNKTVLYTGFAHTLVYPYEVSENAGTKEEPKWKYYSGYLDKVVSGVSYSGYSIWDTFRATTAWQLLVAPERSGPMIQSMLQDYVQGGWMPMWKNIVETNIMVATHADSIVAQALNAGVTGFDKALAYAAVMKNAFVPPDHDVEIRYWDRQQHTPQEVRAGLTEYMKNGWVANDRHSEAGSRTLDYAYDDHAAAIVARHNGDEHNATLLEKRSKNYKNIWNKRTGFMEARNEDGSWAGEWEGWCEGDHWAYSLTVMHDIPGLVQLMGGKDKFEKFADAHFNGGHNLHTNEPSHHIHWARSLAESEYNHTALGLSGNEDCGQMSAFYLFTALGFYPVDPAGGEYVIGAPLFDKLDLRLPAADWTPGGTLKVRARGVSNEKQYVRSLEVDERAWRRITIGHKDIMKGAKLRFSMAKEPQKWPEK</sequence>